<protein>
    <submittedName>
        <fullName evidence="1">Uncharacterized protein</fullName>
    </submittedName>
</protein>
<gene>
    <name evidence="1" type="ORF">T4D_13929</name>
</gene>
<proteinExistence type="predicted"/>
<dbReference type="Proteomes" id="UP000054995">
    <property type="component" value="Unassembled WGS sequence"/>
</dbReference>
<sequence length="126" mass="14557">MDPKILVEVDHAARPEATETDELDPHGRCATLLARVPHPSRDKLASSCIVQKYTKHTEQYFQDQEVPFCRTNGWIRLLRKRCVTTAAKLPPALSPTIYEHDVENRQLLVRNRQLQREIYALVPNDI</sequence>
<evidence type="ECO:0000313" key="2">
    <source>
        <dbReference type="Proteomes" id="UP000054995"/>
    </source>
</evidence>
<evidence type="ECO:0000313" key="1">
    <source>
        <dbReference type="EMBL" id="KRY86048.1"/>
    </source>
</evidence>
<keyword evidence="2" id="KW-1185">Reference proteome</keyword>
<dbReference type="EMBL" id="JYDT01000078">
    <property type="protein sequence ID" value="KRY86048.1"/>
    <property type="molecule type" value="Genomic_DNA"/>
</dbReference>
<name>A0A0V1FJ14_TRIPS</name>
<comment type="caution">
    <text evidence="1">The sequence shown here is derived from an EMBL/GenBank/DDBJ whole genome shotgun (WGS) entry which is preliminary data.</text>
</comment>
<dbReference type="AlphaFoldDB" id="A0A0V1FJ14"/>
<organism evidence="1 2">
    <name type="scientific">Trichinella pseudospiralis</name>
    <name type="common">Parasitic roundworm</name>
    <dbReference type="NCBI Taxonomy" id="6337"/>
    <lineage>
        <taxon>Eukaryota</taxon>
        <taxon>Metazoa</taxon>
        <taxon>Ecdysozoa</taxon>
        <taxon>Nematoda</taxon>
        <taxon>Enoplea</taxon>
        <taxon>Dorylaimia</taxon>
        <taxon>Trichinellida</taxon>
        <taxon>Trichinellidae</taxon>
        <taxon>Trichinella</taxon>
    </lineage>
</organism>
<accession>A0A0V1FJ14</accession>
<reference evidence="1 2" key="1">
    <citation type="submission" date="2015-01" db="EMBL/GenBank/DDBJ databases">
        <title>Evolution of Trichinella species and genotypes.</title>
        <authorList>
            <person name="Korhonen P.K."/>
            <person name="Edoardo P."/>
            <person name="Giuseppe L.R."/>
            <person name="Gasser R.B."/>
        </authorList>
    </citation>
    <scope>NUCLEOTIDE SEQUENCE [LARGE SCALE GENOMIC DNA]</scope>
    <source>
        <strain evidence="1">ISS470</strain>
    </source>
</reference>